<protein>
    <recommendedName>
        <fullName evidence="1">IQ motif and SEC7 domain-containing protein</fullName>
    </recommendedName>
</protein>
<dbReference type="Pfam" id="PF16453">
    <property type="entry name" value="IQ_SEC7_PH"/>
    <property type="match status" value="1"/>
</dbReference>
<proteinExistence type="predicted"/>
<reference evidence="2" key="1">
    <citation type="journal article" date="2014" name="Nat. Commun.">
        <title>The rainbow trout genome provides novel insights into evolution after whole-genome duplication in vertebrates.</title>
        <authorList>
            <person name="Berthelot C."/>
            <person name="Brunet F."/>
            <person name="Chalopin D."/>
            <person name="Juanchich A."/>
            <person name="Bernard M."/>
            <person name="Noel B."/>
            <person name="Bento P."/>
            <person name="Da Silva C."/>
            <person name="Labadie K."/>
            <person name="Alberti A."/>
            <person name="Aury J.M."/>
            <person name="Louis A."/>
            <person name="Dehais P."/>
            <person name="Bardou P."/>
            <person name="Montfort J."/>
            <person name="Klopp C."/>
            <person name="Cabau C."/>
            <person name="Gaspin C."/>
            <person name="Thorgaard G.H."/>
            <person name="Boussaha M."/>
            <person name="Quillet E."/>
            <person name="Guyomard R."/>
            <person name="Galiana D."/>
            <person name="Bobe J."/>
            <person name="Volff J.N."/>
            <person name="Genet C."/>
            <person name="Wincker P."/>
            <person name="Jaillon O."/>
            <person name="Roest Crollius H."/>
            <person name="Guiguen Y."/>
        </authorList>
    </citation>
    <scope>NUCLEOTIDE SEQUENCE [LARGE SCALE GENOMIC DNA]</scope>
</reference>
<evidence type="ECO:0000313" key="3">
    <source>
        <dbReference type="Proteomes" id="UP000193380"/>
    </source>
</evidence>
<reference evidence="2" key="2">
    <citation type="submission" date="2014-03" db="EMBL/GenBank/DDBJ databases">
        <authorList>
            <person name="Genoscope - CEA"/>
        </authorList>
    </citation>
    <scope>NUCLEOTIDE SEQUENCE</scope>
</reference>
<evidence type="ECO:0000259" key="1">
    <source>
        <dbReference type="Pfam" id="PF16453"/>
    </source>
</evidence>
<dbReference type="EMBL" id="FR950063">
    <property type="protein sequence ID" value="CDQ99790.1"/>
    <property type="molecule type" value="Genomic_DNA"/>
</dbReference>
<dbReference type="STRING" id="8022.A0A060ZF12"/>
<dbReference type="InterPro" id="IPR011993">
    <property type="entry name" value="PH-like_dom_sf"/>
</dbReference>
<feature type="domain" description="IQ motif and SEC7" evidence="1">
    <location>
        <begin position="7"/>
        <end position="75"/>
    </location>
</feature>
<sequence>MSTASVLNTSPLSPADYPHGIRLTSANPGGDRKVLIVFNAPSQQDRTRFTSDLRESIAEVTEMEKYRVESELEKQRGVMRPVVAGPDGGGPSGGVKAVNGILGRPSLDDSYASADGLKRTALSSSLRDLADTGMYTHTHSHTHTHTHTHNTWVKYFIICRPTVGSLVVRVLDY</sequence>
<evidence type="ECO:0000313" key="2">
    <source>
        <dbReference type="EMBL" id="CDQ99790.1"/>
    </source>
</evidence>
<dbReference type="InterPro" id="IPR033742">
    <property type="entry name" value="IQSEC_PH"/>
</dbReference>
<dbReference type="Gene3D" id="2.30.29.30">
    <property type="entry name" value="Pleckstrin-homology domain (PH domain)/Phosphotyrosine-binding domain (PTB)"/>
    <property type="match status" value="1"/>
</dbReference>
<dbReference type="PaxDb" id="8022-A0A060ZF12"/>
<name>A0A060ZF12_ONCMY</name>
<accession>A0A060ZF12</accession>
<dbReference type="Proteomes" id="UP000193380">
    <property type="component" value="Unassembled WGS sequence"/>
</dbReference>
<organism evidence="2 3">
    <name type="scientific">Oncorhynchus mykiss</name>
    <name type="common">Rainbow trout</name>
    <name type="synonym">Salmo gairdneri</name>
    <dbReference type="NCBI Taxonomy" id="8022"/>
    <lineage>
        <taxon>Eukaryota</taxon>
        <taxon>Metazoa</taxon>
        <taxon>Chordata</taxon>
        <taxon>Craniata</taxon>
        <taxon>Vertebrata</taxon>
        <taxon>Euteleostomi</taxon>
        <taxon>Actinopterygii</taxon>
        <taxon>Neopterygii</taxon>
        <taxon>Teleostei</taxon>
        <taxon>Protacanthopterygii</taxon>
        <taxon>Salmoniformes</taxon>
        <taxon>Salmonidae</taxon>
        <taxon>Salmoninae</taxon>
        <taxon>Oncorhynchus</taxon>
    </lineage>
</organism>
<gene>
    <name evidence="2" type="ORF">GSONMT00058237001</name>
</gene>
<dbReference type="AlphaFoldDB" id="A0A060ZF12"/>